<dbReference type="SUPFAM" id="SSF56672">
    <property type="entry name" value="DNA/RNA polymerases"/>
    <property type="match status" value="1"/>
</dbReference>
<protein>
    <recommendedName>
        <fullName evidence="3">Transposon Ty3-I Gag-Pol polyprotein</fullName>
    </recommendedName>
</protein>
<evidence type="ECO:0008006" key="3">
    <source>
        <dbReference type="Google" id="ProtNLM"/>
    </source>
</evidence>
<dbReference type="InterPro" id="IPR043502">
    <property type="entry name" value="DNA/RNA_pol_sf"/>
</dbReference>
<name>A0A4Y2TU93_ARAVE</name>
<dbReference type="OrthoDB" id="6435384at2759"/>
<dbReference type="GO" id="GO:0071897">
    <property type="term" value="P:DNA biosynthetic process"/>
    <property type="evidence" value="ECO:0007669"/>
    <property type="project" value="UniProtKB-ARBA"/>
</dbReference>
<dbReference type="PANTHER" id="PTHR24559:SF454">
    <property type="entry name" value="RIBONUCLEASE H"/>
    <property type="match status" value="1"/>
</dbReference>
<evidence type="ECO:0000313" key="1">
    <source>
        <dbReference type="EMBL" id="GBO04189.1"/>
    </source>
</evidence>
<dbReference type="EMBL" id="BGPR01031235">
    <property type="protein sequence ID" value="GBO04189.1"/>
    <property type="molecule type" value="Genomic_DNA"/>
</dbReference>
<dbReference type="Proteomes" id="UP000499080">
    <property type="component" value="Unassembled WGS sequence"/>
</dbReference>
<comment type="caution">
    <text evidence="1">The sequence shown here is derived from an EMBL/GenBank/DDBJ whole genome shotgun (WGS) entry which is preliminary data.</text>
</comment>
<proteinExistence type="predicted"/>
<keyword evidence="2" id="KW-1185">Reference proteome</keyword>
<dbReference type="PANTHER" id="PTHR24559">
    <property type="entry name" value="TRANSPOSON TY3-I GAG-POL POLYPROTEIN"/>
    <property type="match status" value="1"/>
</dbReference>
<dbReference type="Gene3D" id="3.30.70.270">
    <property type="match status" value="1"/>
</dbReference>
<dbReference type="Gene3D" id="3.10.10.10">
    <property type="entry name" value="HIV Type 1 Reverse Transcriptase, subunit A, domain 1"/>
    <property type="match status" value="1"/>
</dbReference>
<reference evidence="1 2" key="1">
    <citation type="journal article" date="2019" name="Sci. Rep.">
        <title>Orb-weaving spider Araneus ventricosus genome elucidates the spidroin gene catalogue.</title>
        <authorList>
            <person name="Kono N."/>
            <person name="Nakamura H."/>
            <person name="Ohtoshi R."/>
            <person name="Moran D.A.P."/>
            <person name="Shinohara A."/>
            <person name="Yoshida Y."/>
            <person name="Fujiwara M."/>
            <person name="Mori M."/>
            <person name="Tomita M."/>
            <person name="Arakawa K."/>
        </authorList>
    </citation>
    <scope>NUCLEOTIDE SEQUENCE [LARGE SCALE GENOMIC DNA]</scope>
</reference>
<dbReference type="AlphaFoldDB" id="A0A4Y2TU93"/>
<gene>
    <name evidence="1" type="ORF">AVEN_239747_1</name>
</gene>
<sequence length="158" mass="17663">MEGVLSFQRRAVLSDLLGRCSDVFSSKPGHDKVEGHSVRVTPDCCPKRLKPYRVPIALQDEIKVLLELDLIEPSDSDWAHPVVCVAKKNGSVRLCVDFRLLNGFTIPDAYPMKISRDLLYEAGKANFISALDLTKGYIVWRSMVKSMALAPQNQTQTD</sequence>
<organism evidence="1 2">
    <name type="scientific">Araneus ventricosus</name>
    <name type="common">Orbweaver spider</name>
    <name type="synonym">Epeira ventricosa</name>
    <dbReference type="NCBI Taxonomy" id="182803"/>
    <lineage>
        <taxon>Eukaryota</taxon>
        <taxon>Metazoa</taxon>
        <taxon>Ecdysozoa</taxon>
        <taxon>Arthropoda</taxon>
        <taxon>Chelicerata</taxon>
        <taxon>Arachnida</taxon>
        <taxon>Araneae</taxon>
        <taxon>Araneomorphae</taxon>
        <taxon>Entelegynae</taxon>
        <taxon>Araneoidea</taxon>
        <taxon>Araneidae</taxon>
        <taxon>Araneus</taxon>
    </lineage>
</organism>
<dbReference type="InterPro" id="IPR043128">
    <property type="entry name" value="Rev_trsase/Diguanyl_cyclase"/>
</dbReference>
<accession>A0A4Y2TU93</accession>
<dbReference type="InterPro" id="IPR053134">
    <property type="entry name" value="RNA-dir_DNA_polymerase"/>
</dbReference>
<evidence type="ECO:0000313" key="2">
    <source>
        <dbReference type="Proteomes" id="UP000499080"/>
    </source>
</evidence>